<dbReference type="SUPFAM" id="SSF54211">
    <property type="entry name" value="Ribosomal protein S5 domain 2-like"/>
    <property type="match status" value="1"/>
</dbReference>
<comment type="domain">
    <text evidence="11">The middle region has homology to RecA with ATPase motifs including the RadA KNRFG motif, while the C-terminus is homologous to Lon protease.</text>
</comment>
<evidence type="ECO:0000259" key="14">
    <source>
        <dbReference type="PROSITE" id="PS50162"/>
    </source>
</evidence>
<evidence type="ECO:0000256" key="12">
    <source>
        <dbReference type="NCBIfam" id="TIGR00416"/>
    </source>
</evidence>
<evidence type="ECO:0000256" key="10">
    <source>
        <dbReference type="ARBA" id="ARBA00023204"/>
    </source>
</evidence>
<dbReference type="Pfam" id="PF13541">
    <property type="entry name" value="ChlI"/>
    <property type="match status" value="1"/>
</dbReference>
<sequence>MAKAKTQFVCNQCGNTSSKWSGQCGACKEWNCIDEIKIQATTNTSGKVNRYANYSGDNAIQKLGKISTKQQQRTSSNIKELDRVLGGGIVPGSVILLGGDPGIGKSTLMLQVSAQIGEVITPLYVTGEESLSQIAMRANRLGLQADDLDCMAETSVEAIIATTLQKKPDLVVIDSIQTLFSEQLTAIPGSVSQVKEAAAQLVRMAKQSKITVILVGHVTKDGAIAGPRMLEHMVDTVLYFESDGNSRYRVLRALKNRFGAVNEIGVFAMTETGVKEVENPSAIFLSERQADKAGSVVMCTREGTRPLLVEIQALVDQSPLGNPRRLSVGLEHNRLAMLLAVLHRMCQLAIHDHDVFLNAVGGMKITETAADLAIIMAIISSFKNRYLPAGTIVFGEVGLTGEVRPVHNGEDRLKEAANHGFKTAIIPKGNAGKWVQNLNIKIITVEQVSEVVDLV</sequence>
<comment type="function">
    <text evidence="11">Plays a role in repairing double-strand DNA breaks, probably involving stabilizing or processing branched DNA or blocked replication forks.</text>
</comment>
<evidence type="ECO:0000256" key="8">
    <source>
        <dbReference type="ARBA" id="ARBA00023016"/>
    </source>
</evidence>
<dbReference type="PANTHER" id="PTHR32472:SF10">
    <property type="entry name" value="DNA REPAIR PROTEIN RADA-LIKE PROTEIN"/>
    <property type="match status" value="1"/>
</dbReference>
<evidence type="ECO:0000256" key="2">
    <source>
        <dbReference type="ARBA" id="ARBA00022741"/>
    </source>
</evidence>
<feature type="region of interest" description="Lon-protease-like" evidence="11">
    <location>
        <begin position="354"/>
        <end position="455"/>
    </location>
</feature>
<organism evidence="15 16">
    <name type="scientific">Marinicella sediminis</name>
    <dbReference type="NCBI Taxonomy" id="1792834"/>
    <lineage>
        <taxon>Bacteria</taxon>
        <taxon>Pseudomonadati</taxon>
        <taxon>Pseudomonadota</taxon>
        <taxon>Gammaproteobacteria</taxon>
        <taxon>Lysobacterales</taxon>
        <taxon>Marinicellaceae</taxon>
        <taxon>Marinicella</taxon>
    </lineage>
</organism>
<dbReference type="PROSITE" id="PS50162">
    <property type="entry name" value="RECA_2"/>
    <property type="match status" value="1"/>
</dbReference>
<evidence type="ECO:0000256" key="9">
    <source>
        <dbReference type="ARBA" id="ARBA00023125"/>
    </source>
</evidence>
<comment type="function">
    <text evidence="13">DNA-dependent ATPase involved in processing of recombination intermediates, plays a role in repairing DNA breaks. Stimulates the branch migration of RecA-mediated strand transfer reactions, allowing the 3' invading strand to extend heteroduplex DNA faster. Binds ssDNA in the presence of ADP but not other nucleotides, has ATPase activity that is stimulated by ssDNA and various branched DNA structures, but inhibited by SSB. Does not have RecA's homology-searching function.</text>
</comment>
<reference evidence="16" key="1">
    <citation type="journal article" date="2019" name="Int. J. Syst. Evol. Microbiol.">
        <title>The Global Catalogue of Microorganisms (GCM) 10K type strain sequencing project: providing services to taxonomists for standard genome sequencing and annotation.</title>
        <authorList>
            <consortium name="The Broad Institute Genomics Platform"/>
            <consortium name="The Broad Institute Genome Sequencing Center for Infectious Disease"/>
            <person name="Wu L."/>
            <person name="Ma J."/>
        </authorList>
    </citation>
    <scope>NUCLEOTIDE SEQUENCE [LARGE SCALE GENOMIC DNA]</scope>
    <source>
        <strain evidence="16">KCTC 42953</strain>
    </source>
</reference>
<dbReference type="EMBL" id="JBHRTS010000011">
    <property type="protein sequence ID" value="MFC3195932.1"/>
    <property type="molecule type" value="Genomic_DNA"/>
</dbReference>
<dbReference type="InterPro" id="IPR003593">
    <property type="entry name" value="AAA+_ATPase"/>
</dbReference>
<protein>
    <recommendedName>
        <fullName evidence="11 12">DNA repair protein RadA</fullName>
    </recommendedName>
</protein>
<keyword evidence="6 13" id="KW-0862">Zinc</keyword>
<evidence type="ECO:0000313" key="15">
    <source>
        <dbReference type="EMBL" id="MFC3195932.1"/>
    </source>
</evidence>
<feature type="domain" description="RecA family profile 1" evidence="14">
    <location>
        <begin position="70"/>
        <end position="218"/>
    </location>
</feature>
<dbReference type="Gene3D" id="3.30.230.10">
    <property type="match status" value="1"/>
</dbReference>
<evidence type="ECO:0000256" key="7">
    <source>
        <dbReference type="ARBA" id="ARBA00022840"/>
    </source>
</evidence>
<dbReference type="InterPro" id="IPR041166">
    <property type="entry name" value="Rubredoxin_2"/>
</dbReference>
<evidence type="ECO:0000256" key="5">
    <source>
        <dbReference type="ARBA" id="ARBA00022801"/>
    </source>
</evidence>
<dbReference type="HAMAP" id="MF_01498">
    <property type="entry name" value="RadA_bact"/>
    <property type="match status" value="1"/>
</dbReference>
<dbReference type="RefSeq" id="WP_077412723.1">
    <property type="nucleotide sequence ID" value="NZ_JBHRTS010000011.1"/>
</dbReference>
<name>A0ABV7JFB0_9GAMM</name>
<keyword evidence="1 11" id="KW-0479">Metal-binding</keyword>
<dbReference type="InterPro" id="IPR027417">
    <property type="entry name" value="P-loop_NTPase"/>
</dbReference>
<dbReference type="PANTHER" id="PTHR32472">
    <property type="entry name" value="DNA REPAIR PROTEIN RADA"/>
    <property type="match status" value="1"/>
</dbReference>
<dbReference type="Gene3D" id="3.40.50.300">
    <property type="entry name" value="P-loop containing nucleotide triphosphate hydrolases"/>
    <property type="match status" value="1"/>
</dbReference>
<dbReference type="NCBIfam" id="TIGR00416">
    <property type="entry name" value="sms"/>
    <property type="match status" value="1"/>
</dbReference>
<evidence type="ECO:0000256" key="3">
    <source>
        <dbReference type="ARBA" id="ARBA00022763"/>
    </source>
</evidence>
<dbReference type="SUPFAM" id="SSF52540">
    <property type="entry name" value="P-loop containing nucleoside triphosphate hydrolases"/>
    <property type="match status" value="1"/>
</dbReference>
<keyword evidence="3 11" id="KW-0227">DNA damage</keyword>
<dbReference type="InterPro" id="IPR004504">
    <property type="entry name" value="DNA_repair_RadA"/>
</dbReference>
<evidence type="ECO:0000256" key="13">
    <source>
        <dbReference type="RuleBase" id="RU003555"/>
    </source>
</evidence>
<dbReference type="Pfam" id="PF13481">
    <property type="entry name" value="AAA_25"/>
    <property type="match status" value="1"/>
</dbReference>
<feature type="short sequence motif" description="RadA KNRFG motif" evidence="11">
    <location>
        <begin position="255"/>
        <end position="259"/>
    </location>
</feature>
<comment type="caution">
    <text evidence="15">The sequence shown here is derived from an EMBL/GenBank/DDBJ whole genome shotgun (WGS) entry which is preliminary data.</text>
</comment>
<keyword evidence="2 11" id="KW-0547">Nucleotide-binding</keyword>
<keyword evidence="7 11" id="KW-0067">ATP-binding</keyword>
<dbReference type="CDD" id="cd01121">
    <property type="entry name" value="RadA_SMS_N"/>
    <property type="match status" value="1"/>
</dbReference>
<keyword evidence="9 11" id="KW-0238">DNA-binding</keyword>
<keyword evidence="8 11" id="KW-0346">Stress response</keyword>
<feature type="binding site" evidence="11">
    <location>
        <begin position="99"/>
        <end position="106"/>
    </location>
    <ligand>
        <name>ATP</name>
        <dbReference type="ChEBI" id="CHEBI:30616"/>
    </ligand>
</feature>
<evidence type="ECO:0000256" key="4">
    <source>
        <dbReference type="ARBA" id="ARBA00022771"/>
    </source>
</evidence>
<evidence type="ECO:0000256" key="1">
    <source>
        <dbReference type="ARBA" id="ARBA00022723"/>
    </source>
</evidence>
<dbReference type="Pfam" id="PF18073">
    <property type="entry name" value="Zn_ribbon_LapB"/>
    <property type="match status" value="1"/>
</dbReference>
<evidence type="ECO:0000313" key="16">
    <source>
        <dbReference type="Proteomes" id="UP001595533"/>
    </source>
</evidence>
<dbReference type="Proteomes" id="UP001595533">
    <property type="component" value="Unassembled WGS sequence"/>
</dbReference>
<keyword evidence="16" id="KW-1185">Reference proteome</keyword>
<comment type="similarity">
    <text evidence="11 13">Belongs to the RecA family. RadA subfamily.</text>
</comment>
<dbReference type="InterPro" id="IPR014721">
    <property type="entry name" value="Ribsml_uS5_D2-typ_fold_subgr"/>
</dbReference>
<evidence type="ECO:0000256" key="11">
    <source>
        <dbReference type="HAMAP-Rule" id="MF_01498"/>
    </source>
</evidence>
<keyword evidence="4 13" id="KW-0863">Zinc-finger</keyword>
<keyword evidence="5" id="KW-0378">Hydrolase</keyword>
<dbReference type="SMART" id="SM00382">
    <property type="entry name" value="AAA"/>
    <property type="match status" value="1"/>
</dbReference>
<proteinExistence type="inferred from homology"/>
<accession>A0ABV7JFB0</accession>
<gene>
    <name evidence="11 15" type="primary">radA</name>
    <name evidence="15" type="ORF">ACFODZ_16880</name>
</gene>
<dbReference type="PRINTS" id="PR01874">
    <property type="entry name" value="DNAREPAIRADA"/>
</dbReference>
<dbReference type="InterPro" id="IPR020568">
    <property type="entry name" value="Ribosomal_Su5_D2-typ_SF"/>
</dbReference>
<keyword evidence="10 11" id="KW-0234">DNA repair</keyword>
<evidence type="ECO:0000256" key="6">
    <source>
        <dbReference type="ARBA" id="ARBA00022833"/>
    </source>
</evidence>
<dbReference type="InterPro" id="IPR020588">
    <property type="entry name" value="RecA_ATP-bd"/>
</dbReference>